<dbReference type="Proteomes" id="UP000812013">
    <property type="component" value="Unassembled WGS sequence"/>
</dbReference>
<evidence type="ECO:0000313" key="2">
    <source>
        <dbReference type="Proteomes" id="UP000812013"/>
    </source>
</evidence>
<protein>
    <submittedName>
        <fullName evidence="1">Uncharacterized protein</fullName>
    </submittedName>
</protein>
<dbReference type="EMBL" id="WTFF01000066">
    <property type="protein sequence ID" value="MBW5482623.1"/>
    <property type="molecule type" value="Genomic_DNA"/>
</dbReference>
<keyword evidence="2" id="KW-1185">Reference proteome</keyword>
<sequence>MTRTPPSAADLQLIHACCDQGIPLKPSRLATWRKYGLIPSPAPVYLGGRRGSQRRYPPGTEHQVAGLAVCDLLHPRMSPFDLVLLAFFAEMPLPFLPTVPLKAALALAYFDSRPQRQDEEQRAFDAIPVGWRDELPADFNWAETQAELEFKQEPAHVRQMRANLKRLPGLARATREQLDARVHGVLTTLNRACLPVEDTDAMADLKAAMAFDGPPARSRAAWMYASICHAEQLAVRRETSGVERFDALMALENSELLHFRELALEALNAMYTSASEGRLQRFEIRSPDHARMAGGLLVEWNSVRHVVDAGARPAQLTRDALHSLWSACSHAGGGGEGRAAFAARTAGRRSAPRGNC</sequence>
<gene>
    <name evidence="1" type="ORF">GPJ59_12175</name>
</gene>
<reference evidence="1 2" key="1">
    <citation type="submission" date="2019-12" db="EMBL/GenBank/DDBJ databases">
        <title>Genome sequence of Streptomyces bambusae.</title>
        <authorList>
            <person name="Bansal K."/>
            <person name="Choksket S."/>
            <person name="Korpole S."/>
            <person name="Patil P.B."/>
        </authorList>
    </citation>
    <scope>NUCLEOTIDE SEQUENCE [LARGE SCALE GENOMIC DNA]</scope>
    <source>
        <strain evidence="1 2">SK60</strain>
    </source>
</reference>
<dbReference type="RefSeq" id="WP_219667065.1">
    <property type="nucleotide sequence ID" value="NZ_WTFF01000066.1"/>
</dbReference>
<name>A0ABS6Z4C9_9ACTN</name>
<proteinExistence type="predicted"/>
<comment type="caution">
    <text evidence="1">The sequence shown here is derived from an EMBL/GenBank/DDBJ whole genome shotgun (WGS) entry which is preliminary data.</text>
</comment>
<accession>A0ABS6Z4C9</accession>
<organism evidence="1 2">
    <name type="scientific">Streptomyces bambusae</name>
    <dbReference type="NCBI Taxonomy" id="1550616"/>
    <lineage>
        <taxon>Bacteria</taxon>
        <taxon>Bacillati</taxon>
        <taxon>Actinomycetota</taxon>
        <taxon>Actinomycetes</taxon>
        <taxon>Kitasatosporales</taxon>
        <taxon>Streptomycetaceae</taxon>
        <taxon>Streptomyces</taxon>
    </lineage>
</organism>
<evidence type="ECO:0000313" key="1">
    <source>
        <dbReference type="EMBL" id="MBW5482623.1"/>
    </source>
</evidence>